<keyword evidence="7 8" id="KW-0472">Membrane</keyword>
<evidence type="ECO:0000313" key="11">
    <source>
        <dbReference type="EMBL" id="JAT70791.1"/>
    </source>
</evidence>
<evidence type="ECO:0000256" key="4">
    <source>
        <dbReference type="ARBA" id="ARBA00022692"/>
    </source>
</evidence>
<dbReference type="EMBL" id="GDKF01007831">
    <property type="protein sequence ID" value="JAT70791.1"/>
    <property type="molecule type" value="Transcribed_RNA"/>
</dbReference>
<feature type="transmembrane region" description="Helical" evidence="10">
    <location>
        <begin position="110"/>
        <end position="133"/>
    </location>
</feature>
<evidence type="ECO:0000256" key="5">
    <source>
        <dbReference type="ARBA" id="ARBA00022737"/>
    </source>
</evidence>
<evidence type="ECO:0000256" key="10">
    <source>
        <dbReference type="SAM" id="Phobius"/>
    </source>
</evidence>
<dbReference type="InterPro" id="IPR018108">
    <property type="entry name" value="MCP_transmembrane"/>
</dbReference>
<keyword evidence="6 10" id="KW-1133">Transmembrane helix</keyword>
<sequence length="332" mass="35756">MPDGPARPQWHHGVAGGSAGVATVLLLQPLDVIKTRLQVQDGIKGTLPLYRGTLDAARSIVRQEGYQALYAGLAPAVLGAGVAWGVYFFTYNRAKERYRAWQGSSGKLPAHLHLASAAEAGTLVCFVTNPLWVAKTRLQLQQRQVLAASSAATAAAAAAPYRGLVDCLVKIGRHEGIRGLYKGLVPSLFLVSHGAIQFAVYEELKALAAGRRRSTAPAQRAQREPGRAPLSSLEITVCGALSKLSASVATYPSQVIRSRLQQRVDPSRSVRYVGVAHALRLTLRREGLAGLYRGLAPNVLRVMPQSAITFVVYESIMKWLQPPPRQGSSRPS</sequence>
<comment type="subcellular location">
    <subcellularLocation>
        <location evidence="1">Membrane</location>
        <topology evidence="1">Multi-pass membrane protein</topology>
    </subcellularLocation>
</comment>
<protein>
    <recommendedName>
        <fullName evidence="12">Mitochondrial folate transporter/carrier</fullName>
    </recommendedName>
</protein>
<dbReference type="GO" id="GO:0055085">
    <property type="term" value="P:transmembrane transport"/>
    <property type="evidence" value="ECO:0007669"/>
    <property type="project" value="InterPro"/>
</dbReference>
<dbReference type="InterPro" id="IPR044712">
    <property type="entry name" value="SLC25A32-like"/>
</dbReference>
<evidence type="ECO:0000256" key="7">
    <source>
        <dbReference type="ARBA" id="ARBA00023136"/>
    </source>
</evidence>
<evidence type="ECO:0000256" key="8">
    <source>
        <dbReference type="PROSITE-ProRule" id="PRU00282"/>
    </source>
</evidence>
<feature type="repeat" description="Solcar" evidence="8">
    <location>
        <begin position="108"/>
        <end position="207"/>
    </location>
</feature>
<dbReference type="PANTHER" id="PTHR45683">
    <property type="entry name" value="MITOCHONDRIAL NICOTINAMIDE ADENINE DINUCLEOTIDE TRANSPORTER 1-RELATED-RELATED"/>
    <property type="match status" value="1"/>
</dbReference>
<dbReference type="GO" id="GO:0016020">
    <property type="term" value="C:membrane"/>
    <property type="evidence" value="ECO:0007669"/>
    <property type="project" value="UniProtKB-SubCell"/>
</dbReference>
<reference evidence="11" key="1">
    <citation type="submission" date="2015-08" db="EMBL/GenBank/DDBJ databases">
        <authorList>
            <person name="Babu N.S."/>
            <person name="Beckwith C.J."/>
            <person name="Beseler K.G."/>
            <person name="Brison A."/>
            <person name="Carone J.V."/>
            <person name="Caskin T.P."/>
            <person name="Diamond M."/>
            <person name="Durham M.E."/>
            <person name="Foxe J.M."/>
            <person name="Go M."/>
            <person name="Henderson B.A."/>
            <person name="Jones I.B."/>
            <person name="McGettigan J.A."/>
            <person name="Micheletti S.J."/>
            <person name="Nasrallah M.E."/>
            <person name="Ortiz D."/>
            <person name="Piller C.R."/>
            <person name="Privatt S.R."/>
            <person name="Schneider S.L."/>
            <person name="Sharp S."/>
            <person name="Smith T.C."/>
            <person name="Stanton J.D."/>
            <person name="Ullery H.E."/>
            <person name="Wilson R.J."/>
            <person name="Serrano M.G."/>
            <person name="Buck G."/>
            <person name="Lee V."/>
            <person name="Wang Y."/>
            <person name="Carvalho R."/>
            <person name="Voegtly L."/>
            <person name="Shi R."/>
            <person name="Duckworth R."/>
            <person name="Johnson A."/>
            <person name="Loviza R."/>
            <person name="Walstead R."/>
            <person name="Shah Z."/>
            <person name="Kiflezghi M."/>
            <person name="Wade K."/>
            <person name="Ball S.L."/>
            <person name="Bradley K.W."/>
            <person name="Asai D.J."/>
            <person name="Bowman C.A."/>
            <person name="Russell D.A."/>
            <person name="Pope W.H."/>
            <person name="Jacobs-Sera D."/>
            <person name="Hendrix R.W."/>
            <person name="Hatfull G.F."/>
        </authorList>
    </citation>
    <scope>NUCLEOTIDE SEQUENCE</scope>
</reference>
<evidence type="ECO:0000256" key="6">
    <source>
        <dbReference type="ARBA" id="ARBA00022989"/>
    </source>
</evidence>
<dbReference type="Gene3D" id="1.50.40.10">
    <property type="entry name" value="Mitochondrial carrier domain"/>
    <property type="match status" value="2"/>
</dbReference>
<dbReference type="InterPro" id="IPR023395">
    <property type="entry name" value="MCP_dom_sf"/>
</dbReference>
<dbReference type="PROSITE" id="PS50920">
    <property type="entry name" value="SOLCAR"/>
    <property type="match status" value="3"/>
</dbReference>
<dbReference type="Pfam" id="PF00153">
    <property type="entry name" value="Mito_carr"/>
    <property type="match status" value="3"/>
</dbReference>
<accession>A0A1D1ZVB8</accession>
<dbReference type="AlphaFoldDB" id="A0A1D1ZVB8"/>
<evidence type="ECO:0008006" key="12">
    <source>
        <dbReference type="Google" id="ProtNLM"/>
    </source>
</evidence>
<feature type="repeat" description="Solcar" evidence="8">
    <location>
        <begin position="7"/>
        <end position="97"/>
    </location>
</feature>
<organism evidence="11">
    <name type="scientific">Auxenochlorella protothecoides</name>
    <name type="common">Green microalga</name>
    <name type="synonym">Chlorella protothecoides</name>
    <dbReference type="NCBI Taxonomy" id="3075"/>
    <lineage>
        <taxon>Eukaryota</taxon>
        <taxon>Viridiplantae</taxon>
        <taxon>Chlorophyta</taxon>
        <taxon>core chlorophytes</taxon>
        <taxon>Trebouxiophyceae</taxon>
        <taxon>Chlorellales</taxon>
        <taxon>Chlorellaceae</taxon>
        <taxon>Auxenochlorella</taxon>
    </lineage>
</organism>
<evidence type="ECO:0000256" key="9">
    <source>
        <dbReference type="RuleBase" id="RU000488"/>
    </source>
</evidence>
<name>A0A1D1ZVB8_AUXPR</name>
<proteinExistence type="inferred from homology"/>
<feature type="repeat" description="Solcar" evidence="8">
    <location>
        <begin position="230"/>
        <end position="319"/>
    </location>
</feature>
<evidence type="ECO:0000256" key="3">
    <source>
        <dbReference type="ARBA" id="ARBA00022448"/>
    </source>
</evidence>
<evidence type="ECO:0000256" key="1">
    <source>
        <dbReference type="ARBA" id="ARBA00004141"/>
    </source>
</evidence>
<keyword evidence="3 9" id="KW-0813">Transport</keyword>
<feature type="transmembrane region" description="Helical" evidence="10">
    <location>
        <begin position="68"/>
        <end position="90"/>
    </location>
</feature>
<gene>
    <name evidence="11" type="ORF">g.29009</name>
</gene>
<keyword evidence="4 8" id="KW-0812">Transmembrane</keyword>
<dbReference type="GO" id="GO:0006862">
    <property type="term" value="P:nucleotide transport"/>
    <property type="evidence" value="ECO:0007669"/>
    <property type="project" value="InterPro"/>
</dbReference>
<keyword evidence="5" id="KW-0677">Repeat</keyword>
<comment type="similarity">
    <text evidence="2 9">Belongs to the mitochondrial carrier (TC 2.A.29) family.</text>
</comment>
<evidence type="ECO:0000256" key="2">
    <source>
        <dbReference type="ARBA" id="ARBA00006375"/>
    </source>
</evidence>
<dbReference type="SUPFAM" id="SSF103506">
    <property type="entry name" value="Mitochondrial carrier"/>
    <property type="match status" value="1"/>
</dbReference>
<dbReference type="FunFam" id="1.50.40.10:FF:000090">
    <property type="entry name" value="Folate transporter 1, chloroplastic"/>
    <property type="match status" value="1"/>
</dbReference>